<reference evidence="1" key="2">
    <citation type="journal article" date="2022" name="New Phytol.">
        <title>Evolutionary transition to the ectomycorrhizal habit in the genomes of a hyperdiverse lineage of mushroom-forming fungi.</title>
        <authorList>
            <person name="Looney B."/>
            <person name="Miyauchi S."/>
            <person name="Morin E."/>
            <person name="Drula E."/>
            <person name="Courty P.E."/>
            <person name="Kohler A."/>
            <person name="Kuo A."/>
            <person name="LaButti K."/>
            <person name="Pangilinan J."/>
            <person name="Lipzen A."/>
            <person name="Riley R."/>
            <person name="Andreopoulos W."/>
            <person name="He G."/>
            <person name="Johnson J."/>
            <person name="Nolan M."/>
            <person name="Tritt A."/>
            <person name="Barry K.W."/>
            <person name="Grigoriev I.V."/>
            <person name="Nagy L.G."/>
            <person name="Hibbett D."/>
            <person name="Henrissat B."/>
            <person name="Matheny P.B."/>
            <person name="Labbe J."/>
            <person name="Martin F.M."/>
        </authorList>
    </citation>
    <scope>NUCLEOTIDE SEQUENCE</scope>
    <source>
        <strain evidence="1">FP105234-sp</strain>
    </source>
</reference>
<accession>A0ACB8SCY5</accession>
<keyword evidence="2" id="KW-1185">Reference proteome</keyword>
<name>A0ACB8SCY5_9AGAM</name>
<protein>
    <submittedName>
        <fullName evidence="1">Uncharacterized protein</fullName>
    </submittedName>
</protein>
<dbReference type="Proteomes" id="UP000814033">
    <property type="component" value="Unassembled WGS sequence"/>
</dbReference>
<organism evidence="1 2">
    <name type="scientific">Auriscalpium vulgare</name>
    <dbReference type="NCBI Taxonomy" id="40419"/>
    <lineage>
        <taxon>Eukaryota</taxon>
        <taxon>Fungi</taxon>
        <taxon>Dikarya</taxon>
        <taxon>Basidiomycota</taxon>
        <taxon>Agaricomycotina</taxon>
        <taxon>Agaricomycetes</taxon>
        <taxon>Russulales</taxon>
        <taxon>Auriscalpiaceae</taxon>
        <taxon>Auriscalpium</taxon>
    </lineage>
</organism>
<evidence type="ECO:0000313" key="2">
    <source>
        <dbReference type="Proteomes" id="UP000814033"/>
    </source>
</evidence>
<gene>
    <name evidence="1" type="ORF">FA95DRAFT_1552275</name>
</gene>
<sequence>MTNPSIPLLGHGSVGALPTYPLLWRVGAVFVAGGMLAGAFGAHGLKSRPGMTSDKINSFSTGVQYAVNFLQIFNGLSLLLVSYHPRFAVHRFVGPVVAIGGLMFSGSVFALVLNHNCFKAIGLLKPLGGLLMIAG</sequence>
<dbReference type="EMBL" id="MU275839">
    <property type="protein sequence ID" value="KAI0053775.1"/>
    <property type="molecule type" value="Genomic_DNA"/>
</dbReference>
<reference evidence="1" key="1">
    <citation type="submission" date="2021-02" db="EMBL/GenBank/DDBJ databases">
        <authorList>
            <consortium name="DOE Joint Genome Institute"/>
            <person name="Ahrendt S."/>
            <person name="Looney B.P."/>
            <person name="Miyauchi S."/>
            <person name="Morin E."/>
            <person name="Drula E."/>
            <person name="Courty P.E."/>
            <person name="Chicoki N."/>
            <person name="Fauchery L."/>
            <person name="Kohler A."/>
            <person name="Kuo A."/>
            <person name="Labutti K."/>
            <person name="Pangilinan J."/>
            <person name="Lipzen A."/>
            <person name="Riley R."/>
            <person name="Andreopoulos W."/>
            <person name="He G."/>
            <person name="Johnson J."/>
            <person name="Barry K.W."/>
            <person name="Grigoriev I.V."/>
            <person name="Nagy L."/>
            <person name="Hibbett D."/>
            <person name="Henrissat B."/>
            <person name="Matheny P.B."/>
            <person name="Labbe J."/>
            <person name="Martin F."/>
        </authorList>
    </citation>
    <scope>NUCLEOTIDE SEQUENCE</scope>
    <source>
        <strain evidence="1">FP105234-sp</strain>
    </source>
</reference>
<evidence type="ECO:0000313" key="1">
    <source>
        <dbReference type="EMBL" id="KAI0053775.1"/>
    </source>
</evidence>
<comment type="caution">
    <text evidence="1">The sequence shown here is derived from an EMBL/GenBank/DDBJ whole genome shotgun (WGS) entry which is preliminary data.</text>
</comment>
<proteinExistence type="predicted"/>